<dbReference type="PANTHER" id="PTHR43586">
    <property type="entry name" value="CYSTEINE DESULFURASE"/>
    <property type="match status" value="1"/>
</dbReference>
<comment type="caution">
    <text evidence="8">The sequence shown here is derived from an EMBL/GenBank/DDBJ whole genome shotgun (WGS) entry which is preliminary data.</text>
</comment>
<dbReference type="RefSeq" id="WP_138107795.1">
    <property type="nucleotide sequence ID" value="NZ_VBRA02000010.1"/>
</dbReference>
<dbReference type="EC" id="2.8.1.7" evidence="3"/>
<comment type="cofactor">
    <cofactor evidence="1 6">
        <name>pyridoxal 5'-phosphate</name>
        <dbReference type="ChEBI" id="CHEBI:597326"/>
    </cofactor>
</comment>
<evidence type="ECO:0000256" key="3">
    <source>
        <dbReference type="ARBA" id="ARBA00012239"/>
    </source>
</evidence>
<dbReference type="InterPro" id="IPR015421">
    <property type="entry name" value="PyrdxlP-dep_Trfase_major"/>
</dbReference>
<evidence type="ECO:0000256" key="1">
    <source>
        <dbReference type="ARBA" id="ARBA00001933"/>
    </source>
</evidence>
<keyword evidence="4" id="KW-0663">Pyridoxal phosphate</keyword>
<name>A0ABS5BJ12_9MOLU</name>
<feature type="domain" description="Aminotransferase class V" evidence="7">
    <location>
        <begin position="20"/>
        <end position="390"/>
    </location>
</feature>
<comment type="similarity">
    <text evidence="2">Belongs to the class-V pyridoxal-phosphate-dependent aminotransferase family. Csd subfamily.</text>
</comment>
<dbReference type="Gene3D" id="3.90.1150.10">
    <property type="entry name" value="Aspartate Aminotransferase, domain 1"/>
    <property type="match status" value="1"/>
</dbReference>
<accession>A0ABS5BJ12</accession>
<dbReference type="PANTHER" id="PTHR43586:SF8">
    <property type="entry name" value="CYSTEINE DESULFURASE 1, CHLOROPLASTIC"/>
    <property type="match status" value="1"/>
</dbReference>
<organism evidence="8 9">
    <name type="scientific">Texas Phoenix palm phytoplasma</name>
    <dbReference type="NCBI Taxonomy" id="176709"/>
    <lineage>
        <taxon>Bacteria</taxon>
        <taxon>Bacillati</taxon>
        <taxon>Mycoplasmatota</taxon>
        <taxon>Mollicutes</taxon>
        <taxon>Acholeplasmatales</taxon>
        <taxon>Acholeplasmataceae</taxon>
        <taxon>Candidatus Phytoplasma</taxon>
        <taxon>16SrIV (Coconut lethal yellows group)</taxon>
    </lineage>
</organism>
<keyword evidence="9" id="KW-1185">Reference proteome</keyword>
<evidence type="ECO:0000256" key="2">
    <source>
        <dbReference type="ARBA" id="ARBA00010447"/>
    </source>
</evidence>
<dbReference type="PIRSF" id="PIRSF005572">
    <property type="entry name" value="NifS"/>
    <property type="match status" value="1"/>
</dbReference>
<dbReference type="GO" id="GO:0008483">
    <property type="term" value="F:transaminase activity"/>
    <property type="evidence" value="ECO:0007669"/>
    <property type="project" value="UniProtKB-KW"/>
</dbReference>
<proteinExistence type="inferred from homology"/>
<evidence type="ECO:0000313" key="8">
    <source>
        <dbReference type="EMBL" id="MBP3059534.1"/>
    </source>
</evidence>
<keyword evidence="8" id="KW-0808">Transferase</keyword>
<dbReference type="Proteomes" id="UP001192346">
    <property type="component" value="Unassembled WGS sequence"/>
</dbReference>
<gene>
    <name evidence="8" type="ORF">FEF22_001940</name>
</gene>
<dbReference type="Gene3D" id="3.40.640.10">
    <property type="entry name" value="Type I PLP-dependent aspartate aminotransferase-like (Major domain)"/>
    <property type="match status" value="1"/>
</dbReference>
<evidence type="ECO:0000313" key="9">
    <source>
        <dbReference type="Proteomes" id="UP001192346"/>
    </source>
</evidence>
<dbReference type="EMBL" id="VBRA02000010">
    <property type="protein sequence ID" value="MBP3059534.1"/>
    <property type="molecule type" value="Genomic_DNA"/>
</dbReference>
<protein>
    <recommendedName>
        <fullName evidence="3">cysteine desulfurase</fullName>
        <ecNumber evidence="3">2.8.1.7</ecNumber>
    </recommendedName>
</protein>
<dbReference type="InterPro" id="IPR000192">
    <property type="entry name" value="Aminotrans_V_dom"/>
</dbReference>
<dbReference type="InterPro" id="IPR015422">
    <property type="entry name" value="PyrdxlP-dep_Trfase_small"/>
</dbReference>
<evidence type="ECO:0000259" key="7">
    <source>
        <dbReference type="Pfam" id="PF00266"/>
    </source>
</evidence>
<dbReference type="InterPro" id="IPR020578">
    <property type="entry name" value="Aminotrans_V_PyrdxlP_BS"/>
</dbReference>
<dbReference type="SUPFAM" id="SSF53383">
    <property type="entry name" value="PLP-dependent transferases"/>
    <property type="match status" value="1"/>
</dbReference>
<evidence type="ECO:0000256" key="4">
    <source>
        <dbReference type="ARBA" id="ARBA00022898"/>
    </source>
</evidence>
<dbReference type="InterPro" id="IPR016454">
    <property type="entry name" value="Cysteine_dSase"/>
</dbReference>
<evidence type="ECO:0000256" key="6">
    <source>
        <dbReference type="RuleBase" id="RU004504"/>
    </source>
</evidence>
<dbReference type="Pfam" id="PF00266">
    <property type="entry name" value="Aminotran_5"/>
    <property type="match status" value="1"/>
</dbReference>
<reference evidence="8" key="1">
    <citation type="submission" date="2019-10" db="EMBL/GenBank/DDBJ databases">
        <title>Whole Genome Sequencing and Characterization of Texas Phoenix Palm Decline Phytoplasma Belongs to Lethal Yellowing (16SrIV) Group.</title>
        <authorList>
            <person name="Bao M."/>
        </authorList>
    </citation>
    <scope>NUCLEOTIDE SEQUENCE [LARGE SCALE GENOMIC DNA]</scope>
    <source>
        <strain evidence="8">ACPD</strain>
    </source>
</reference>
<comment type="catalytic activity">
    <reaction evidence="5">
        <text>(sulfur carrier)-H + L-cysteine = (sulfur carrier)-SH + L-alanine</text>
        <dbReference type="Rhea" id="RHEA:43892"/>
        <dbReference type="Rhea" id="RHEA-COMP:14737"/>
        <dbReference type="Rhea" id="RHEA-COMP:14739"/>
        <dbReference type="ChEBI" id="CHEBI:29917"/>
        <dbReference type="ChEBI" id="CHEBI:35235"/>
        <dbReference type="ChEBI" id="CHEBI:57972"/>
        <dbReference type="ChEBI" id="CHEBI:64428"/>
        <dbReference type="EC" id="2.8.1.7"/>
    </reaction>
</comment>
<sequence length="403" mass="46324">MKRNDFRYFFPVFKKNPKLIYLDCASTSLKPKVIIECISSFYKNNGLSLNNSGSLSLNNKFLIEKTRNKIADFINSMPEEIIFTKGTTESLNLLSQILSNIIESGDEIITSELEHNSSLFPWIKIAKEKKANLIFVPLNEENKITINNFKKVFSEKTKIIILTHVSNVLGYETPIEEIIKFVRKKTGKKVLVILDSAQSVGQKKIDVKELDVDFIAFSSHKIYGPFGLGILFGKKYLLNKFGSSQIGGRNIKFINSENNFFYADLPEKFEPGTPNIVDIISFRKSLEFIENISFYEIKKKNKEIIPYLIKNLKTIPNIKIFNENTEHNIILFNFNNIHAHDVESFLSQESIYIRAGNHCSYFTSKILGQNNNTIRVSVGIHNTKQDIDILIKNLKKISRFFSY</sequence>
<evidence type="ECO:0000256" key="5">
    <source>
        <dbReference type="ARBA" id="ARBA00050776"/>
    </source>
</evidence>
<dbReference type="PROSITE" id="PS00595">
    <property type="entry name" value="AA_TRANSFER_CLASS_5"/>
    <property type="match status" value="1"/>
</dbReference>
<keyword evidence="8" id="KW-0032">Aminotransferase</keyword>
<dbReference type="InterPro" id="IPR015424">
    <property type="entry name" value="PyrdxlP-dep_Trfase"/>
</dbReference>